<dbReference type="Proteomes" id="UP001200642">
    <property type="component" value="Unassembled WGS sequence"/>
</dbReference>
<dbReference type="Gene3D" id="2.60.120.560">
    <property type="entry name" value="Exo-inulinase, domain 1"/>
    <property type="match status" value="1"/>
</dbReference>
<reference evidence="2" key="1">
    <citation type="submission" date="2023-02" db="EMBL/GenBank/DDBJ databases">
        <title>Genome of Flavobacteriaceae gen. nov. sp. strain F89.</title>
        <authorList>
            <person name="Wang Y."/>
        </authorList>
    </citation>
    <scope>NUCLEOTIDE SEQUENCE</scope>
    <source>
        <strain evidence="2">F89</strain>
    </source>
</reference>
<comment type="caution">
    <text evidence="2">The sequence shown here is derived from an EMBL/GenBank/DDBJ whole genome shotgun (WGS) entry which is preliminary data.</text>
</comment>
<sequence>MKSTVFRFLYKLIIVSAFIFVFGQCSSVKSVPQSNSVHGEWEPLFNGKDLKGWTAKVHHYDVGDNFGNTFRVEDGIIKVRYDQYEGDFNDRFSHLYYDKPFSYYHLVVEYRFVGKPYPSAPSYTIENSGVMLHSQDPRTMPKEQNWPISVELQLLAGIKEGESRPTGNMCSPGTDVVYEGKIDPRHCINSTSKTYFGDQWVRAEAIVLGDSLITHIINRDTVLRYTRPQIGGGVVEGYDPAIKRDGKLLKEGFIALQSEGQPIDFRKVEIKNLRGCMDPKAFNYSKQFIKSDPSACIFTPSN</sequence>
<organism evidence="2 3">
    <name type="scientific">Cerina litoralis</name>
    <dbReference type="NCBI Taxonomy" id="2874477"/>
    <lineage>
        <taxon>Bacteria</taxon>
        <taxon>Pseudomonadati</taxon>
        <taxon>Bacteroidota</taxon>
        <taxon>Flavobacteriia</taxon>
        <taxon>Flavobacteriales</taxon>
        <taxon>Flavobacteriaceae</taxon>
        <taxon>Cerina</taxon>
    </lineage>
</organism>
<keyword evidence="3" id="KW-1185">Reference proteome</keyword>
<evidence type="ECO:0000313" key="2">
    <source>
        <dbReference type="EMBL" id="MCG2459749.1"/>
    </source>
</evidence>
<dbReference type="InterPro" id="IPR010496">
    <property type="entry name" value="AL/BT2_dom"/>
</dbReference>
<dbReference type="Pfam" id="PF06439">
    <property type="entry name" value="3keto-disac_hyd"/>
    <property type="match status" value="1"/>
</dbReference>
<feature type="domain" description="3-keto-alpha-glucoside-1,2-lyase/3-keto-2-hydroxy-glucal hydratase" evidence="1">
    <location>
        <begin position="40"/>
        <end position="271"/>
    </location>
</feature>
<dbReference type="GO" id="GO:0016787">
    <property type="term" value="F:hydrolase activity"/>
    <property type="evidence" value="ECO:0007669"/>
    <property type="project" value="InterPro"/>
</dbReference>
<proteinExistence type="predicted"/>
<accession>A0AAE3JND0</accession>
<dbReference type="AlphaFoldDB" id="A0AAE3JND0"/>
<evidence type="ECO:0000313" key="3">
    <source>
        <dbReference type="Proteomes" id="UP001200642"/>
    </source>
</evidence>
<protein>
    <submittedName>
        <fullName evidence="2">DUF1080 domain-containing protein</fullName>
    </submittedName>
</protein>
<evidence type="ECO:0000259" key="1">
    <source>
        <dbReference type="Pfam" id="PF06439"/>
    </source>
</evidence>
<gene>
    <name evidence="2" type="ORF">K8352_03220</name>
</gene>
<dbReference type="EMBL" id="JAIRBC010000003">
    <property type="protein sequence ID" value="MCG2459749.1"/>
    <property type="molecule type" value="Genomic_DNA"/>
</dbReference>
<name>A0AAE3JND0_9FLAO</name>
<dbReference type="RefSeq" id="WP_317900893.1">
    <property type="nucleotide sequence ID" value="NZ_JAIRBC010000003.1"/>
</dbReference>